<sequence>MTTQIRKQFLFVLSLFICSALAAQDRFEVVHHYKPFEVELNAGYARPQGKGAKVGFLLGMEPRYNIVDQVAIGLRMEATAMARGYVGVNGTTPNGNGEAGLGLHFTPTVEYYFTNRLVRPFIGCGAGVYNFMSIEANSDNGGTIQIPTSTRFGGFARAGVEIWHLRAGFEYNFVGKTDNINNNYFGIKLGITLGGGLFDEYKGEY</sequence>
<dbReference type="Proteomes" id="UP000290204">
    <property type="component" value="Unassembled WGS sequence"/>
</dbReference>
<keyword evidence="1" id="KW-0732">Signal</keyword>
<dbReference type="AlphaFoldDB" id="A0A4V1M749"/>
<dbReference type="OrthoDB" id="1161695at2"/>
<dbReference type="InterPro" id="IPR011250">
    <property type="entry name" value="OMP/PagP_B-barrel"/>
</dbReference>
<comment type="caution">
    <text evidence="2">The sequence shown here is derived from an EMBL/GenBank/DDBJ whole genome shotgun (WGS) entry which is preliminary data.</text>
</comment>
<organism evidence="2 3">
    <name type="scientific">Lacibacter luteus</name>
    <dbReference type="NCBI Taxonomy" id="2508719"/>
    <lineage>
        <taxon>Bacteria</taxon>
        <taxon>Pseudomonadati</taxon>
        <taxon>Bacteroidota</taxon>
        <taxon>Chitinophagia</taxon>
        <taxon>Chitinophagales</taxon>
        <taxon>Chitinophagaceae</taxon>
        <taxon>Lacibacter</taxon>
    </lineage>
</organism>
<keyword evidence="3" id="KW-1185">Reference proteome</keyword>
<proteinExistence type="predicted"/>
<evidence type="ECO:0000313" key="3">
    <source>
        <dbReference type="Proteomes" id="UP000290204"/>
    </source>
</evidence>
<evidence type="ECO:0000313" key="2">
    <source>
        <dbReference type="EMBL" id="RXK58300.1"/>
    </source>
</evidence>
<dbReference type="EMBL" id="SDHW01000006">
    <property type="protein sequence ID" value="RXK58300.1"/>
    <property type="molecule type" value="Genomic_DNA"/>
</dbReference>
<feature type="signal peptide" evidence="1">
    <location>
        <begin position="1"/>
        <end position="22"/>
    </location>
</feature>
<name>A0A4V1M749_9BACT</name>
<feature type="chain" id="PRO_5020775676" evidence="1">
    <location>
        <begin position="23"/>
        <end position="205"/>
    </location>
</feature>
<reference evidence="2 3" key="1">
    <citation type="submission" date="2019-01" db="EMBL/GenBank/DDBJ databases">
        <title>Lacibacter sp. strain TTM-7.</title>
        <authorList>
            <person name="Chen W.-M."/>
        </authorList>
    </citation>
    <scope>NUCLEOTIDE SEQUENCE [LARGE SCALE GENOMIC DNA]</scope>
    <source>
        <strain evidence="2 3">TTM-7</strain>
    </source>
</reference>
<evidence type="ECO:0000256" key="1">
    <source>
        <dbReference type="SAM" id="SignalP"/>
    </source>
</evidence>
<protein>
    <submittedName>
        <fullName evidence="2">Uncharacterized protein</fullName>
    </submittedName>
</protein>
<dbReference type="SUPFAM" id="SSF56925">
    <property type="entry name" value="OMPA-like"/>
    <property type="match status" value="1"/>
</dbReference>
<dbReference type="RefSeq" id="WP_129132100.1">
    <property type="nucleotide sequence ID" value="NZ_SDHW01000006.1"/>
</dbReference>
<accession>A0A4V1M749</accession>
<dbReference type="Gene3D" id="2.40.160.20">
    <property type="match status" value="1"/>
</dbReference>
<gene>
    <name evidence="2" type="ORF">ESA94_16775</name>
</gene>